<reference evidence="2" key="1">
    <citation type="submission" date="2017-09" db="EMBL/GenBank/DDBJ databases">
        <title>Depth-based differentiation of microbial function through sediment-hosted aquifers and enrichment of novel symbionts in the deep terrestrial subsurface.</title>
        <authorList>
            <person name="Probst A.J."/>
            <person name="Ladd B."/>
            <person name="Jarett J.K."/>
            <person name="Geller-Mcgrath D.E."/>
            <person name="Sieber C.M.K."/>
            <person name="Emerson J.B."/>
            <person name="Anantharaman K."/>
            <person name="Thomas B.C."/>
            <person name="Malmstrom R."/>
            <person name="Stieglmeier M."/>
            <person name="Klingl A."/>
            <person name="Woyke T."/>
            <person name="Ryan C.M."/>
            <person name="Banfield J.F."/>
        </authorList>
    </citation>
    <scope>NUCLEOTIDE SEQUENCE [LARGE SCALE GENOMIC DNA]</scope>
</reference>
<accession>A0A2H0US89</accession>
<dbReference type="CDD" id="cd16377">
    <property type="entry name" value="23S_rRNA_IVP_like"/>
    <property type="match status" value="1"/>
</dbReference>
<sequence length="91" mass="10340">MPIKSYKDLIVWQKSMNLVTEIYKLSKTFPKSEIFGLTSQIKRSAVSIPSNIAEGSRRGSKKNFRHFLLNAYGSGAELETQLDIAEERQFA</sequence>
<dbReference type="InterPro" id="IPR036583">
    <property type="entry name" value="23S_rRNA_IVS_sf"/>
</dbReference>
<dbReference type="PANTHER" id="PTHR38471:SF2">
    <property type="entry name" value="FOUR HELIX BUNDLE PROTEIN"/>
    <property type="match status" value="1"/>
</dbReference>
<dbReference type="EMBL" id="PFBB01000012">
    <property type="protein sequence ID" value="PIR88665.1"/>
    <property type="molecule type" value="Genomic_DNA"/>
</dbReference>
<comment type="caution">
    <text evidence="1">The sequence shown here is derived from an EMBL/GenBank/DDBJ whole genome shotgun (WGS) entry which is preliminary data.</text>
</comment>
<dbReference type="SUPFAM" id="SSF158446">
    <property type="entry name" value="IVS-encoded protein-like"/>
    <property type="match status" value="1"/>
</dbReference>
<evidence type="ECO:0000313" key="1">
    <source>
        <dbReference type="EMBL" id="PIR88665.1"/>
    </source>
</evidence>
<dbReference type="Proteomes" id="UP000229615">
    <property type="component" value="Unassembled WGS sequence"/>
</dbReference>
<proteinExistence type="predicted"/>
<dbReference type="AlphaFoldDB" id="A0A2H0US89"/>
<dbReference type="PANTHER" id="PTHR38471">
    <property type="entry name" value="FOUR HELIX BUNDLE PROTEIN"/>
    <property type="match status" value="1"/>
</dbReference>
<gene>
    <name evidence="1" type="ORF">COU09_01065</name>
</gene>
<evidence type="ECO:0000313" key="2">
    <source>
        <dbReference type="Proteomes" id="UP000229615"/>
    </source>
</evidence>
<dbReference type="InterPro" id="IPR012657">
    <property type="entry name" value="23S_rRNA-intervening_sequence"/>
</dbReference>
<name>A0A2H0US89_9BACT</name>
<organism evidence="1 2">
    <name type="scientific">Candidatus Harrisonbacteria bacterium CG10_big_fil_rev_8_21_14_0_10_44_23</name>
    <dbReference type="NCBI Taxonomy" id="1974585"/>
    <lineage>
        <taxon>Bacteria</taxon>
        <taxon>Candidatus Harrisoniibacteriota</taxon>
    </lineage>
</organism>
<dbReference type="Gene3D" id="1.20.1440.60">
    <property type="entry name" value="23S rRNA-intervening sequence"/>
    <property type="match status" value="1"/>
</dbReference>
<dbReference type="NCBIfam" id="TIGR02436">
    <property type="entry name" value="four helix bundle protein"/>
    <property type="match status" value="1"/>
</dbReference>
<protein>
    <submittedName>
        <fullName evidence="1">Four helix bundle protein</fullName>
    </submittedName>
</protein>
<dbReference type="Pfam" id="PF05635">
    <property type="entry name" value="23S_rRNA_IVP"/>
    <property type="match status" value="1"/>
</dbReference>